<dbReference type="AlphaFoldDB" id="A0A4Y2CBU2"/>
<gene>
    <name evidence="1" type="ORF">AVEN_205481_1</name>
</gene>
<organism evidence="1 2">
    <name type="scientific">Araneus ventricosus</name>
    <name type="common">Orbweaver spider</name>
    <name type="synonym">Epeira ventricosa</name>
    <dbReference type="NCBI Taxonomy" id="182803"/>
    <lineage>
        <taxon>Eukaryota</taxon>
        <taxon>Metazoa</taxon>
        <taxon>Ecdysozoa</taxon>
        <taxon>Arthropoda</taxon>
        <taxon>Chelicerata</taxon>
        <taxon>Arachnida</taxon>
        <taxon>Araneae</taxon>
        <taxon>Araneomorphae</taxon>
        <taxon>Entelegynae</taxon>
        <taxon>Araneoidea</taxon>
        <taxon>Araneidae</taxon>
        <taxon>Araneus</taxon>
    </lineage>
</organism>
<protein>
    <submittedName>
        <fullName evidence="1">Uncharacterized protein</fullName>
    </submittedName>
</protein>
<sequence length="110" mass="12188">MMTFMGAIYTCYAAHDDGGEKKHTMPRAPRNLATLQHEYCITATRKTLDTRHACGGRHGNGIFHCILGVKESALFHLEQIEPTEVSFRFVLRSKTNSSPNECALFAICGG</sequence>
<dbReference type="Proteomes" id="UP000499080">
    <property type="component" value="Unassembled WGS sequence"/>
</dbReference>
<evidence type="ECO:0000313" key="2">
    <source>
        <dbReference type="Proteomes" id="UP000499080"/>
    </source>
</evidence>
<evidence type="ECO:0000313" key="1">
    <source>
        <dbReference type="EMBL" id="GBM01823.1"/>
    </source>
</evidence>
<name>A0A4Y2CBU2_ARAVE</name>
<reference evidence="1 2" key="1">
    <citation type="journal article" date="2019" name="Sci. Rep.">
        <title>Orb-weaving spider Araneus ventricosus genome elucidates the spidroin gene catalogue.</title>
        <authorList>
            <person name="Kono N."/>
            <person name="Nakamura H."/>
            <person name="Ohtoshi R."/>
            <person name="Moran D.A.P."/>
            <person name="Shinohara A."/>
            <person name="Yoshida Y."/>
            <person name="Fujiwara M."/>
            <person name="Mori M."/>
            <person name="Tomita M."/>
            <person name="Arakawa K."/>
        </authorList>
    </citation>
    <scope>NUCLEOTIDE SEQUENCE [LARGE SCALE GENOMIC DNA]</scope>
</reference>
<accession>A0A4Y2CBU2</accession>
<comment type="caution">
    <text evidence="1">The sequence shown here is derived from an EMBL/GenBank/DDBJ whole genome shotgun (WGS) entry which is preliminary data.</text>
</comment>
<keyword evidence="2" id="KW-1185">Reference proteome</keyword>
<dbReference type="EMBL" id="BGPR01000173">
    <property type="protein sequence ID" value="GBM01823.1"/>
    <property type="molecule type" value="Genomic_DNA"/>
</dbReference>
<proteinExistence type="predicted"/>